<sequence length="254" mass="27157">MVSTRSSSAALMTPRTGRSSSPPAPPLSTSVLTKSRTRAAAAAGPTSAPAASSVGWYHAPSKFAVYWLAASIPLIFWDAGYVFLRPHSMVGGSLHWPIWSLYKIQAELDHTYGFKEFLAGGGWNYAQSAGNIVENLANMFYLALYWRAGTALRTASGETVTALTGRTGAVALLVAFATAVSTTYKTALYWAIEAFSGFDNIGHNPPLQMASWIILNGAWLVFPAYLAYSFGAEIVDGLTRSSSSGTSKRSHKAE</sequence>
<comment type="caution">
    <text evidence="3">The sequence shown here is derived from an EMBL/GenBank/DDBJ whole genome shotgun (WGS) entry which is preliminary data.</text>
</comment>
<feature type="region of interest" description="Disordered" evidence="1">
    <location>
        <begin position="1"/>
        <end position="30"/>
    </location>
</feature>
<keyword evidence="2" id="KW-1133">Transmembrane helix</keyword>
<evidence type="ECO:0000313" key="3">
    <source>
        <dbReference type="EMBL" id="KAK1756473.1"/>
    </source>
</evidence>
<keyword evidence="4" id="KW-1185">Reference proteome</keyword>
<accession>A0AAJ0BDU8</accession>
<dbReference type="Proteomes" id="UP001239445">
    <property type="component" value="Unassembled WGS sequence"/>
</dbReference>
<dbReference type="PANTHER" id="PTHR37919">
    <property type="entry name" value="PROTEIN CBG05606"/>
    <property type="match status" value="1"/>
</dbReference>
<feature type="transmembrane region" description="Helical" evidence="2">
    <location>
        <begin position="170"/>
        <end position="192"/>
    </location>
</feature>
<evidence type="ECO:0000256" key="1">
    <source>
        <dbReference type="SAM" id="MobiDB-lite"/>
    </source>
</evidence>
<reference evidence="3" key="1">
    <citation type="submission" date="2023-06" db="EMBL/GenBank/DDBJ databases">
        <title>Genome-scale phylogeny and comparative genomics of the fungal order Sordariales.</title>
        <authorList>
            <consortium name="Lawrence Berkeley National Laboratory"/>
            <person name="Hensen N."/>
            <person name="Bonometti L."/>
            <person name="Westerberg I."/>
            <person name="Brannstrom I.O."/>
            <person name="Guillou S."/>
            <person name="Cros-Aarteil S."/>
            <person name="Calhoun S."/>
            <person name="Haridas S."/>
            <person name="Kuo A."/>
            <person name="Mondo S."/>
            <person name="Pangilinan J."/>
            <person name="Riley R."/>
            <person name="Labutti K."/>
            <person name="Andreopoulos B."/>
            <person name="Lipzen A."/>
            <person name="Chen C."/>
            <person name="Yanf M."/>
            <person name="Daum C."/>
            <person name="Ng V."/>
            <person name="Clum A."/>
            <person name="Steindorff A."/>
            <person name="Ohm R."/>
            <person name="Martin F."/>
            <person name="Silar P."/>
            <person name="Natvig D."/>
            <person name="Lalanne C."/>
            <person name="Gautier V."/>
            <person name="Ament-Velasquez S.L."/>
            <person name="Kruys A."/>
            <person name="Hutchinson M.I."/>
            <person name="Powell A.J."/>
            <person name="Barry K."/>
            <person name="Miller A.N."/>
            <person name="Grigoriev I.V."/>
            <person name="Debuchy R."/>
            <person name="Gladieux P."/>
            <person name="Thoren M.H."/>
            <person name="Johannesson H."/>
        </authorList>
    </citation>
    <scope>NUCLEOTIDE SEQUENCE</scope>
    <source>
        <strain evidence="3">PSN4</strain>
    </source>
</reference>
<evidence type="ECO:0000313" key="4">
    <source>
        <dbReference type="Proteomes" id="UP001239445"/>
    </source>
</evidence>
<organism evidence="3 4">
    <name type="scientific">Echria macrotheca</name>
    <dbReference type="NCBI Taxonomy" id="438768"/>
    <lineage>
        <taxon>Eukaryota</taxon>
        <taxon>Fungi</taxon>
        <taxon>Dikarya</taxon>
        <taxon>Ascomycota</taxon>
        <taxon>Pezizomycotina</taxon>
        <taxon>Sordariomycetes</taxon>
        <taxon>Sordariomycetidae</taxon>
        <taxon>Sordariales</taxon>
        <taxon>Schizotheciaceae</taxon>
        <taxon>Echria</taxon>
    </lineage>
</organism>
<evidence type="ECO:0008006" key="5">
    <source>
        <dbReference type="Google" id="ProtNLM"/>
    </source>
</evidence>
<keyword evidence="2" id="KW-0472">Membrane</keyword>
<feature type="transmembrane region" description="Helical" evidence="2">
    <location>
        <begin position="212"/>
        <end position="231"/>
    </location>
</feature>
<feature type="compositionally biased region" description="Polar residues" evidence="1">
    <location>
        <begin position="1"/>
        <end position="10"/>
    </location>
</feature>
<gene>
    <name evidence="3" type="ORF">QBC47DRAFT_401376</name>
</gene>
<keyword evidence="2" id="KW-0812">Transmembrane</keyword>
<dbReference type="EMBL" id="MU839832">
    <property type="protein sequence ID" value="KAK1756473.1"/>
    <property type="molecule type" value="Genomic_DNA"/>
</dbReference>
<feature type="transmembrane region" description="Helical" evidence="2">
    <location>
        <begin position="64"/>
        <end position="84"/>
    </location>
</feature>
<evidence type="ECO:0000256" key="2">
    <source>
        <dbReference type="SAM" id="Phobius"/>
    </source>
</evidence>
<dbReference type="PANTHER" id="PTHR37919:SF2">
    <property type="entry name" value="EXPERA DOMAIN-CONTAINING PROTEIN"/>
    <property type="match status" value="1"/>
</dbReference>
<proteinExistence type="predicted"/>
<dbReference type="AlphaFoldDB" id="A0AAJ0BDU8"/>
<protein>
    <recommendedName>
        <fullName evidence="5">C6 transcription factor</fullName>
    </recommendedName>
</protein>
<name>A0AAJ0BDU8_9PEZI</name>